<dbReference type="Pfam" id="PF02780">
    <property type="entry name" value="Transketolase_C"/>
    <property type="match status" value="1"/>
</dbReference>
<dbReference type="PANTHER" id="PTHR43825">
    <property type="entry name" value="PYRUVATE DEHYDROGENASE E1 COMPONENT"/>
    <property type="match status" value="1"/>
</dbReference>
<dbReference type="InterPro" id="IPR009014">
    <property type="entry name" value="Transketo_C/PFOR_II"/>
</dbReference>
<accession>A0A382Z039</accession>
<dbReference type="CDD" id="cd07033">
    <property type="entry name" value="TPP_PYR_DXS_TK_like"/>
    <property type="match status" value="1"/>
</dbReference>
<dbReference type="SUPFAM" id="SSF52518">
    <property type="entry name" value="Thiamin diphosphate-binding fold (THDP-binding)"/>
    <property type="match status" value="1"/>
</dbReference>
<dbReference type="SMART" id="SM00861">
    <property type="entry name" value="Transket_pyr"/>
    <property type="match status" value="1"/>
</dbReference>
<sequence length="260" mass="28310">ELYSDQFINIGVAEQNMMGVATGLALEGKIIFTYSIGNFPTLRCLEQIRNDACYHDLNINIIASGGGYSYGGLGMSHHATEDLSFMRALPGITIVAPSTEWEAKNAVTCLAEQQNVGYLRIDKSKVISNKNYNTFKLGKSITLRKGDDITIISTGGIAEEAMKASSELIGDNIKCRVLSMHTIKPIDEEAIISDCKETKGIISIEENNVVGGLGSAITEVCMDYGVIPKYFHRFGIKDKYTTIVGSQSYLRGESGILSDN</sequence>
<protein>
    <recommendedName>
        <fullName evidence="1">Transketolase-like pyrimidine-binding domain-containing protein</fullName>
    </recommendedName>
</protein>
<dbReference type="InterPro" id="IPR005475">
    <property type="entry name" value="Transketolase-like_Pyr-bd"/>
</dbReference>
<dbReference type="Gene3D" id="3.40.50.970">
    <property type="match status" value="1"/>
</dbReference>
<feature type="non-terminal residue" evidence="2">
    <location>
        <position position="1"/>
    </location>
</feature>
<evidence type="ECO:0000313" key="2">
    <source>
        <dbReference type="EMBL" id="SVD88882.1"/>
    </source>
</evidence>
<name>A0A382Z039_9ZZZZ</name>
<gene>
    <name evidence="2" type="ORF">METZ01_LOCUS441736</name>
</gene>
<feature type="domain" description="Transketolase-like pyrimidine-binding" evidence="1">
    <location>
        <begin position="1"/>
        <end position="129"/>
    </location>
</feature>
<dbReference type="InterPro" id="IPR051157">
    <property type="entry name" value="PDH/Transketolase"/>
</dbReference>
<dbReference type="EMBL" id="UINC01179944">
    <property type="protein sequence ID" value="SVD88882.1"/>
    <property type="molecule type" value="Genomic_DNA"/>
</dbReference>
<feature type="non-terminal residue" evidence="2">
    <location>
        <position position="260"/>
    </location>
</feature>
<dbReference type="AlphaFoldDB" id="A0A382Z039"/>
<organism evidence="2">
    <name type="scientific">marine metagenome</name>
    <dbReference type="NCBI Taxonomy" id="408172"/>
    <lineage>
        <taxon>unclassified sequences</taxon>
        <taxon>metagenomes</taxon>
        <taxon>ecological metagenomes</taxon>
    </lineage>
</organism>
<evidence type="ECO:0000259" key="1">
    <source>
        <dbReference type="SMART" id="SM00861"/>
    </source>
</evidence>
<proteinExistence type="predicted"/>
<dbReference type="PANTHER" id="PTHR43825:SF1">
    <property type="entry name" value="TRANSKETOLASE-LIKE PYRIMIDINE-BINDING DOMAIN-CONTAINING PROTEIN"/>
    <property type="match status" value="1"/>
</dbReference>
<dbReference type="Pfam" id="PF02779">
    <property type="entry name" value="Transket_pyr"/>
    <property type="match status" value="1"/>
</dbReference>
<reference evidence="2" key="1">
    <citation type="submission" date="2018-05" db="EMBL/GenBank/DDBJ databases">
        <authorList>
            <person name="Lanie J.A."/>
            <person name="Ng W.-L."/>
            <person name="Kazmierczak K.M."/>
            <person name="Andrzejewski T.M."/>
            <person name="Davidsen T.M."/>
            <person name="Wayne K.J."/>
            <person name="Tettelin H."/>
            <person name="Glass J.I."/>
            <person name="Rusch D."/>
            <person name="Podicherti R."/>
            <person name="Tsui H.-C.T."/>
            <person name="Winkler M.E."/>
        </authorList>
    </citation>
    <scope>NUCLEOTIDE SEQUENCE</scope>
</reference>
<dbReference type="Gene3D" id="3.40.50.920">
    <property type="match status" value="1"/>
</dbReference>
<dbReference type="SUPFAM" id="SSF52922">
    <property type="entry name" value="TK C-terminal domain-like"/>
    <property type="match status" value="1"/>
</dbReference>
<dbReference type="InterPro" id="IPR033248">
    <property type="entry name" value="Transketolase_C"/>
</dbReference>
<dbReference type="InterPro" id="IPR029061">
    <property type="entry name" value="THDP-binding"/>
</dbReference>